<dbReference type="EMBL" id="JPQT01000152">
    <property type="protein sequence ID" value="KFE45058.1"/>
    <property type="molecule type" value="Genomic_DNA"/>
</dbReference>
<evidence type="ECO:0000256" key="10">
    <source>
        <dbReference type="HAMAP-Rule" id="MF_02202"/>
    </source>
</evidence>
<keyword evidence="6 10" id="KW-0812">Transmembrane</keyword>
<evidence type="ECO:0000313" key="13">
    <source>
        <dbReference type="EMBL" id="OCR23373.1"/>
    </source>
</evidence>
<dbReference type="EMBL" id="LGSI01000056">
    <property type="protein sequence ID" value="OCR23373.1"/>
    <property type="molecule type" value="Genomic_DNA"/>
</dbReference>
<evidence type="ECO:0000256" key="3">
    <source>
        <dbReference type="ARBA" id="ARBA00022475"/>
    </source>
</evidence>
<dbReference type="GO" id="GO:0051301">
    <property type="term" value="P:cell division"/>
    <property type="evidence" value="ECO:0007669"/>
    <property type="project" value="UniProtKB-UniRule"/>
</dbReference>
<dbReference type="InterPro" id="IPR014163">
    <property type="entry name" value="Tol-Pal_TolQ"/>
</dbReference>
<dbReference type="RefSeq" id="WP_020289416.1">
    <property type="nucleotide sequence ID" value="NZ_JPQT01000152.1"/>
</dbReference>
<dbReference type="GO" id="GO:0043213">
    <property type="term" value="P:bacteriocin transport"/>
    <property type="evidence" value="ECO:0007669"/>
    <property type="project" value="InterPro"/>
</dbReference>
<keyword evidence="9 10" id="KW-0131">Cell cycle</keyword>
<sequence length="231" mass="25288">MEANVVDHSSMWSLVSNASVVVQLVMLILVAASVTSWVMIFQRSNMLRAGRRALESFEERFWSGIDLSKLYRQAGSNPDPDSGVEQIFRAGFKEFSRLRQQAGVDPDAVMEGVARAMRVAISREEEKLEAGLSFLATVGSTSPYIGLFGTVWGIMNSFRGLATAQQATLATVAPGIAEALIATAIGLFAAIPAVIAYNRFAARSETLISRYYTFADEFQAILHRKVHTSEE</sequence>
<dbReference type="PANTHER" id="PTHR30625:SF3">
    <property type="entry name" value="TOL-PAL SYSTEM PROTEIN TOLQ"/>
    <property type="match status" value="1"/>
</dbReference>
<dbReference type="InterPro" id="IPR002898">
    <property type="entry name" value="MotA_ExbB_proton_chnl"/>
</dbReference>
<dbReference type="InterPro" id="IPR050790">
    <property type="entry name" value="ExbB/TolQ_transport"/>
</dbReference>
<comment type="function">
    <text evidence="10">Part of the Tol-Pal system, which plays a role in outer membrane invagination during cell division and is important for maintaining outer membrane integrity.</text>
</comment>
<feature type="transmembrane region" description="Helical" evidence="10">
    <location>
        <begin position="175"/>
        <end position="197"/>
    </location>
</feature>
<dbReference type="PANTHER" id="PTHR30625">
    <property type="entry name" value="PROTEIN TOLQ"/>
    <property type="match status" value="1"/>
</dbReference>
<organism evidence="12 14">
    <name type="scientific">Pseudomonas syringae</name>
    <dbReference type="NCBI Taxonomy" id="317"/>
    <lineage>
        <taxon>Bacteria</taxon>
        <taxon>Pseudomonadati</taxon>
        <taxon>Pseudomonadota</taxon>
        <taxon>Gammaproteobacteria</taxon>
        <taxon>Pseudomonadales</taxon>
        <taxon>Pseudomonadaceae</taxon>
        <taxon>Pseudomonas</taxon>
    </lineage>
</organism>
<evidence type="ECO:0000256" key="8">
    <source>
        <dbReference type="ARBA" id="ARBA00023136"/>
    </source>
</evidence>
<evidence type="ECO:0000256" key="9">
    <source>
        <dbReference type="ARBA" id="ARBA00023306"/>
    </source>
</evidence>
<dbReference type="Proteomes" id="UP000028643">
    <property type="component" value="Unassembled WGS sequence"/>
</dbReference>
<evidence type="ECO:0000259" key="11">
    <source>
        <dbReference type="Pfam" id="PF01618"/>
    </source>
</evidence>
<comment type="caution">
    <text evidence="12">The sequence shown here is derived from an EMBL/GenBank/DDBJ whole genome shotgun (WGS) entry which is preliminary data.</text>
</comment>
<name>A0A085UPE5_PSESX</name>
<evidence type="ECO:0000313" key="12">
    <source>
        <dbReference type="EMBL" id="KFE45058.1"/>
    </source>
</evidence>
<comment type="subcellular location">
    <subcellularLocation>
        <location evidence="10">Cell inner membrane</location>
        <topology evidence="10">Multi-pass membrane protein</topology>
    </subcellularLocation>
    <subcellularLocation>
        <location evidence="1">Cell membrane</location>
        <topology evidence="1">Multi-pass membrane protein</topology>
    </subcellularLocation>
</comment>
<keyword evidence="3 10" id="KW-1003">Cell membrane</keyword>
<dbReference type="OrthoDB" id="9805133at2"/>
<feature type="domain" description="MotA/TolQ/ExbB proton channel" evidence="11">
    <location>
        <begin position="82"/>
        <end position="211"/>
    </location>
</feature>
<evidence type="ECO:0000256" key="6">
    <source>
        <dbReference type="ARBA" id="ARBA00022692"/>
    </source>
</evidence>
<dbReference type="PATRIC" id="fig|317.174.peg.5752"/>
<evidence type="ECO:0000256" key="5">
    <source>
        <dbReference type="ARBA" id="ARBA00022618"/>
    </source>
</evidence>
<keyword evidence="8 10" id="KW-0472">Membrane</keyword>
<evidence type="ECO:0000256" key="4">
    <source>
        <dbReference type="ARBA" id="ARBA00022519"/>
    </source>
</evidence>
<dbReference type="GO" id="GO:0005886">
    <property type="term" value="C:plasma membrane"/>
    <property type="evidence" value="ECO:0007669"/>
    <property type="project" value="UniProtKB-SubCell"/>
</dbReference>
<feature type="transmembrane region" description="Helical" evidence="10">
    <location>
        <begin position="20"/>
        <end position="41"/>
    </location>
</feature>
<reference evidence="13 15" key="2">
    <citation type="submission" date="2015-07" db="EMBL/GenBank/DDBJ databases">
        <title>Draft genome sequence of a diazotrophic, plant growth-promoting rhizobacterium of the Pseudomonas syringae complex.</title>
        <authorList>
            <person name="Patten C.L."/>
            <person name="Jeong H."/>
        </authorList>
    </citation>
    <scope>NUCLEOTIDE SEQUENCE [LARGE SCALE GENOMIC DNA]</scope>
    <source>
        <strain evidence="13 15">GR12-2</strain>
    </source>
</reference>
<keyword evidence="4 10" id="KW-0997">Cell inner membrane</keyword>
<accession>A0A085UPE5</accession>
<gene>
    <name evidence="10" type="primary">tolQ</name>
    <name evidence="13" type="ORF">AFK24_19920</name>
    <name evidence="12" type="ORF">IV02_28140</name>
</gene>
<dbReference type="HAMAP" id="MF_02202">
    <property type="entry name" value="TolQ"/>
    <property type="match status" value="1"/>
</dbReference>
<dbReference type="Proteomes" id="UP000093104">
    <property type="component" value="Unassembled WGS sequence"/>
</dbReference>
<evidence type="ECO:0000313" key="15">
    <source>
        <dbReference type="Proteomes" id="UP000093104"/>
    </source>
</evidence>
<comment type="subunit">
    <text evidence="10">The Tol-Pal system is composed of five core proteins: the inner membrane proteins TolA, TolQ and TolR, the periplasmic protein TolB and the outer membrane protein Pal. They form a network linking the inner and outer membranes and the peptidoglycan layer.</text>
</comment>
<keyword evidence="5 10" id="KW-0132">Cell division</keyword>
<protein>
    <recommendedName>
        <fullName evidence="10">Tol-Pal system protein TolQ</fullName>
    </recommendedName>
</protein>
<dbReference type="GO" id="GO:0017038">
    <property type="term" value="P:protein import"/>
    <property type="evidence" value="ECO:0007669"/>
    <property type="project" value="TreeGrafter"/>
</dbReference>
<evidence type="ECO:0000313" key="14">
    <source>
        <dbReference type="Proteomes" id="UP000028643"/>
    </source>
</evidence>
<comment type="similarity">
    <text evidence="2 10">Belongs to the ExbB/TolQ family.</text>
</comment>
<reference evidence="12 14" key="1">
    <citation type="submission" date="2014-07" db="EMBL/GenBank/DDBJ databases">
        <title>Draft Genome Sequences of Environmental Pseudomonas syringae strains.</title>
        <authorList>
            <person name="Baltrus D.A."/>
            <person name="Berge O."/>
            <person name="Morris C."/>
        </authorList>
    </citation>
    <scope>NUCLEOTIDE SEQUENCE [LARGE SCALE GENOMIC DNA]</scope>
    <source>
        <strain evidence="12 14">CEB003</strain>
    </source>
</reference>
<evidence type="ECO:0000256" key="1">
    <source>
        <dbReference type="ARBA" id="ARBA00004651"/>
    </source>
</evidence>
<evidence type="ECO:0000256" key="2">
    <source>
        <dbReference type="ARBA" id="ARBA00010442"/>
    </source>
</evidence>
<dbReference type="eggNOG" id="COG0811">
    <property type="taxonomic scope" value="Bacteria"/>
</dbReference>
<proteinExistence type="inferred from homology"/>
<dbReference type="Pfam" id="PF01618">
    <property type="entry name" value="MotA_ExbB"/>
    <property type="match status" value="1"/>
</dbReference>
<feature type="transmembrane region" description="Helical" evidence="10">
    <location>
        <begin position="132"/>
        <end position="155"/>
    </location>
</feature>
<dbReference type="NCBIfam" id="TIGR02796">
    <property type="entry name" value="tolQ"/>
    <property type="match status" value="1"/>
</dbReference>
<keyword evidence="7 10" id="KW-1133">Transmembrane helix</keyword>
<evidence type="ECO:0000256" key="7">
    <source>
        <dbReference type="ARBA" id="ARBA00022989"/>
    </source>
</evidence>
<dbReference type="AlphaFoldDB" id="A0A085UPE5"/>